<organism evidence="11 12">
    <name type="scientific">Meganyctiphanes norvegica</name>
    <name type="common">Northern krill</name>
    <name type="synonym">Thysanopoda norvegica</name>
    <dbReference type="NCBI Taxonomy" id="48144"/>
    <lineage>
        <taxon>Eukaryota</taxon>
        <taxon>Metazoa</taxon>
        <taxon>Ecdysozoa</taxon>
        <taxon>Arthropoda</taxon>
        <taxon>Crustacea</taxon>
        <taxon>Multicrustacea</taxon>
        <taxon>Malacostraca</taxon>
        <taxon>Eumalacostraca</taxon>
        <taxon>Eucarida</taxon>
        <taxon>Euphausiacea</taxon>
        <taxon>Euphausiidae</taxon>
        <taxon>Meganyctiphanes</taxon>
    </lineage>
</organism>
<feature type="transmembrane region" description="Helical" evidence="9">
    <location>
        <begin position="48"/>
        <end position="70"/>
    </location>
</feature>
<comment type="subcellular location">
    <subcellularLocation>
        <location evidence="1">Membrane</location>
        <topology evidence="1">Multi-pass membrane protein</topology>
    </subcellularLocation>
</comment>
<keyword evidence="7" id="KW-0675">Receptor</keyword>
<feature type="transmembrane region" description="Helical" evidence="9">
    <location>
        <begin position="122"/>
        <end position="141"/>
    </location>
</feature>
<dbReference type="InterPro" id="IPR000276">
    <property type="entry name" value="GPCR_Rhodpsn"/>
</dbReference>
<evidence type="ECO:0000256" key="1">
    <source>
        <dbReference type="ARBA" id="ARBA00004141"/>
    </source>
</evidence>
<keyword evidence="6 9" id="KW-0472">Membrane</keyword>
<dbReference type="PROSITE" id="PS50262">
    <property type="entry name" value="G_PROTEIN_RECEP_F1_2"/>
    <property type="match status" value="1"/>
</dbReference>
<keyword evidence="4 9" id="KW-1133">Transmembrane helix</keyword>
<comment type="similarity">
    <text evidence="2">Belongs to the G-protein coupled receptor 1 family.</text>
</comment>
<feature type="transmembrane region" description="Helical" evidence="9">
    <location>
        <begin position="213"/>
        <end position="234"/>
    </location>
</feature>
<dbReference type="GO" id="GO:0005886">
    <property type="term" value="C:plasma membrane"/>
    <property type="evidence" value="ECO:0007669"/>
    <property type="project" value="TreeGrafter"/>
</dbReference>
<gene>
    <name evidence="11" type="ORF">MNOR_LOCUS498</name>
</gene>
<keyword evidence="12" id="KW-1185">Reference proteome</keyword>
<evidence type="ECO:0000259" key="10">
    <source>
        <dbReference type="PROSITE" id="PS50262"/>
    </source>
</evidence>
<dbReference type="Gene3D" id="1.20.1070.10">
    <property type="entry name" value="Rhodopsin 7-helix transmembrane proteins"/>
    <property type="match status" value="1"/>
</dbReference>
<dbReference type="SUPFAM" id="SSF81321">
    <property type="entry name" value="Family A G protein-coupled receptor-like"/>
    <property type="match status" value="1"/>
</dbReference>
<evidence type="ECO:0000256" key="5">
    <source>
        <dbReference type="ARBA" id="ARBA00023040"/>
    </source>
</evidence>
<dbReference type="EMBL" id="CAXKWB010000110">
    <property type="protein sequence ID" value="CAL4059376.1"/>
    <property type="molecule type" value="Genomic_DNA"/>
</dbReference>
<dbReference type="InterPro" id="IPR017452">
    <property type="entry name" value="GPCR_Rhodpsn_7TM"/>
</dbReference>
<keyword evidence="8" id="KW-0807">Transducer</keyword>
<sequence length="475" mass="55071">MDETVSKMFCNDTCCTSSKNFTFCFIDHNFTEKYNFREQADWEVGARWGISIPLALLGFCGNFITIFLLLRNRLLMRSSVNHFILNMAVADLILSLAGPIPTTIRFLNQFWVLGEVWCHMDGFIQMTVMLVSMTSLATISIDRMLGVARPWHRHLNSKQSCLIVISIWIYAFFMATPFGIYRVYRERQWYDFLEITCTEVQSKTKIWWIIENIALVWLPLIILLISNCVIFISFKKFAVKVRGKEHPAMIHMKKRVIKMMFVMVLLFTIMWIPFQISGILDSMGIFYSPNGAGGIWKPGGKLQHDLWMNISQYLIYVNPVVNPIVYALMHQNFRRAYRTTCTCCFKSKPKFFLSKGDGERPFVWSMSGFSDTYNVIIRSIRRQKRGESRPRLETVVVPVLKHQHGNHLMVPEFPDVPQQPDITTMYNNKAYLKDTDMVTATSEESSKKSSRSNTAIMINELFESENLGSDSERVL</sequence>
<dbReference type="Pfam" id="PF00001">
    <property type="entry name" value="7tm_1"/>
    <property type="match status" value="1"/>
</dbReference>
<proteinExistence type="inferred from homology"/>
<evidence type="ECO:0000313" key="12">
    <source>
        <dbReference type="Proteomes" id="UP001497623"/>
    </source>
</evidence>
<dbReference type="AlphaFoldDB" id="A0AAV2PJD3"/>
<dbReference type="PRINTS" id="PR00237">
    <property type="entry name" value="GPCRRHODOPSN"/>
</dbReference>
<dbReference type="GO" id="GO:0004930">
    <property type="term" value="F:G protein-coupled receptor activity"/>
    <property type="evidence" value="ECO:0007669"/>
    <property type="project" value="UniProtKB-KW"/>
</dbReference>
<feature type="transmembrane region" description="Helical" evidence="9">
    <location>
        <begin position="255"/>
        <end position="274"/>
    </location>
</feature>
<evidence type="ECO:0000313" key="11">
    <source>
        <dbReference type="EMBL" id="CAL4059376.1"/>
    </source>
</evidence>
<evidence type="ECO:0000256" key="2">
    <source>
        <dbReference type="ARBA" id="ARBA00010663"/>
    </source>
</evidence>
<evidence type="ECO:0000256" key="3">
    <source>
        <dbReference type="ARBA" id="ARBA00022692"/>
    </source>
</evidence>
<dbReference type="PANTHER" id="PTHR45695">
    <property type="entry name" value="LEUCOKININ RECEPTOR-RELATED"/>
    <property type="match status" value="1"/>
</dbReference>
<evidence type="ECO:0000256" key="8">
    <source>
        <dbReference type="ARBA" id="ARBA00023224"/>
    </source>
</evidence>
<evidence type="ECO:0000256" key="4">
    <source>
        <dbReference type="ARBA" id="ARBA00022989"/>
    </source>
</evidence>
<evidence type="ECO:0000256" key="7">
    <source>
        <dbReference type="ARBA" id="ARBA00023170"/>
    </source>
</evidence>
<accession>A0AAV2PJD3</accession>
<dbReference type="PANTHER" id="PTHR45695:SF9">
    <property type="entry name" value="LEUCOKININ RECEPTOR"/>
    <property type="match status" value="1"/>
</dbReference>
<protein>
    <recommendedName>
        <fullName evidence="10">G-protein coupled receptors family 1 profile domain-containing protein</fullName>
    </recommendedName>
</protein>
<evidence type="ECO:0000256" key="9">
    <source>
        <dbReference type="SAM" id="Phobius"/>
    </source>
</evidence>
<feature type="transmembrane region" description="Helical" evidence="9">
    <location>
        <begin position="310"/>
        <end position="329"/>
    </location>
</feature>
<feature type="transmembrane region" description="Helical" evidence="9">
    <location>
        <begin position="162"/>
        <end position="184"/>
    </location>
</feature>
<feature type="domain" description="G-protein coupled receptors family 1 profile" evidence="10">
    <location>
        <begin position="61"/>
        <end position="326"/>
    </location>
</feature>
<name>A0AAV2PJD3_MEGNR</name>
<comment type="caution">
    <text evidence="11">The sequence shown here is derived from an EMBL/GenBank/DDBJ whole genome shotgun (WGS) entry which is preliminary data.</text>
</comment>
<reference evidence="11 12" key="1">
    <citation type="submission" date="2024-05" db="EMBL/GenBank/DDBJ databases">
        <authorList>
            <person name="Wallberg A."/>
        </authorList>
    </citation>
    <scope>NUCLEOTIDE SEQUENCE [LARGE SCALE GENOMIC DNA]</scope>
</reference>
<evidence type="ECO:0000256" key="6">
    <source>
        <dbReference type="ARBA" id="ARBA00023136"/>
    </source>
</evidence>
<feature type="transmembrane region" description="Helical" evidence="9">
    <location>
        <begin position="82"/>
        <end position="102"/>
    </location>
</feature>
<dbReference type="Proteomes" id="UP001497623">
    <property type="component" value="Unassembled WGS sequence"/>
</dbReference>
<keyword evidence="5" id="KW-0297">G-protein coupled receptor</keyword>
<keyword evidence="3 9" id="KW-0812">Transmembrane</keyword>